<dbReference type="EMBL" id="JAESWB010000134">
    <property type="protein sequence ID" value="MBL4952204.1"/>
    <property type="molecule type" value="Genomic_DNA"/>
</dbReference>
<name>A0ABS1TMI1_9BACI</name>
<accession>A0ABS1TMI1</accession>
<dbReference type="RefSeq" id="WP_202653482.1">
    <property type="nucleotide sequence ID" value="NZ_JAESWB010000134.1"/>
</dbReference>
<gene>
    <name evidence="1" type="ORF">JK635_08275</name>
</gene>
<comment type="caution">
    <text evidence="1">The sequence shown here is derived from an EMBL/GenBank/DDBJ whole genome shotgun (WGS) entry which is preliminary data.</text>
</comment>
<proteinExistence type="predicted"/>
<evidence type="ECO:0000313" key="1">
    <source>
        <dbReference type="EMBL" id="MBL4952204.1"/>
    </source>
</evidence>
<sequence length="126" mass="14541">MQTIIHADDIYQLTHQEARESASNKPNAVIIPMAFAVYLDDTGRIKGYSAPRLDRALGKYLMSATNLNLIAEHNELHAMLLELDAVVEFHEPWESVHGEEHPYNETFQKAWKLLKRYEELHPEEGE</sequence>
<organism evidence="1 2">
    <name type="scientific">Neobacillus paridis</name>
    <dbReference type="NCBI Taxonomy" id="2803862"/>
    <lineage>
        <taxon>Bacteria</taxon>
        <taxon>Bacillati</taxon>
        <taxon>Bacillota</taxon>
        <taxon>Bacilli</taxon>
        <taxon>Bacillales</taxon>
        <taxon>Bacillaceae</taxon>
        <taxon>Neobacillus</taxon>
    </lineage>
</organism>
<keyword evidence="2" id="KW-1185">Reference proteome</keyword>
<dbReference type="Proteomes" id="UP000623967">
    <property type="component" value="Unassembled WGS sequence"/>
</dbReference>
<protein>
    <submittedName>
        <fullName evidence="1">Uncharacterized protein</fullName>
    </submittedName>
</protein>
<evidence type="ECO:0000313" key="2">
    <source>
        <dbReference type="Proteomes" id="UP000623967"/>
    </source>
</evidence>
<reference evidence="1 2" key="1">
    <citation type="submission" date="2021-01" db="EMBL/GenBank/DDBJ databases">
        <title>Genome public.</title>
        <authorList>
            <person name="Liu C."/>
            <person name="Sun Q."/>
        </authorList>
    </citation>
    <scope>NUCLEOTIDE SEQUENCE [LARGE SCALE GENOMIC DNA]</scope>
    <source>
        <strain evidence="1 2">YIM B02564</strain>
    </source>
</reference>